<feature type="transmembrane region" description="Helical" evidence="7">
    <location>
        <begin position="96"/>
        <end position="120"/>
    </location>
</feature>
<dbReference type="PANTHER" id="PTHR43744">
    <property type="entry name" value="ABC TRANSPORTER PERMEASE PROTEIN MG189-RELATED-RELATED"/>
    <property type="match status" value="1"/>
</dbReference>
<organism evidence="9 10">
    <name type="scientific">Deinococcus aerius</name>
    <dbReference type="NCBI Taxonomy" id="200253"/>
    <lineage>
        <taxon>Bacteria</taxon>
        <taxon>Thermotogati</taxon>
        <taxon>Deinococcota</taxon>
        <taxon>Deinococci</taxon>
        <taxon>Deinococcales</taxon>
        <taxon>Deinococcaceae</taxon>
        <taxon>Deinococcus</taxon>
    </lineage>
</organism>
<proteinExistence type="inferred from homology"/>
<feature type="transmembrane region" description="Helical" evidence="7">
    <location>
        <begin position="162"/>
        <end position="183"/>
    </location>
</feature>
<keyword evidence="6 7" id="KW-0472">Membrane</keyword>
<evidence type="ECO:0000256" key="4">
    <source>
        <dbReference type="ARBA" id="ARBA00022692"/>
    </source>
</evidence>
<evidence type="ECO:0000256" key="1">
    <source>
        <dbReference type="ARBA" id="ARBA00004651"/>
    </source>
</evidence>
<protein>
    <submittedName>
        <fullName evidence="9">Sugar ABC transporter permease</fullName>
    </submittedName>
</protein>
<evidence type="ECO:0000256" key="2">
    <source>
        <dbReference type="ARBA" id="ARBA00022448"/>
    </source>
</evidence>
<name>A0A2I9DIN8_9DEIO</name>
<keyword evidence="3" id="KW-1003">Cell membrane</keyword>
<keyword evidence="4 7" id="KW-0812">Transmembrane</keyword>
<dbReference type="Pfam" id="PF00528">
    <property type="entry name" value="BPD_transp_1"/>
    <property type="match status" value="1"/>
</dbReference>
<dbReference type="OrthoDB" id="9771544at2"/>
<dbReference type="PROSITE" id="PS50928">
    <property type="entry name" value="ABC_TM1"/>
    <property type="match status" value="1"/>
</dbReference>
<feature type="transmembrane region" description="Helical" evidence="7">
    <location>
        <begin position="32"/>
        <end position="55"/>
    </location>
</feature>
<evidence type="ECO:0000313" key="9">
    <source>
        <dbReference type="EMBL" id="GBF06148.1"/>
    </source>
</evidence>
<keyword evidence="2 7" id="KW-0813">Transport</keyword>
<dbReference type="AlphaFoldDB" id="A0A2I9DIN8"/>
<evidence type="ECO:0000256" key="5">
    <source>
        <dbReference type="ARBA" id="ARBA00022989"/>
    </source>
</evidence>
<keyword evidence="10" id="KW-1185">Reference proteome</keyword>
<comment type="subcellular location">
    <subcellularLocation>
        <location evidence="1 7">Cell membrane</location>
        <topology evidence="1 7">Multi-pass membrane protein</topology>
    </subcellularLocation>
</comment>
<keyword evidence="5 7" id="KW-1133">Transmembrane helix</keyword>
<gene>
    <name evidence="9" type="ORF">DAERI_070146</name>
</gene>
<evidence type="ECO:0000259" key="8">
    <source>
        <dbReference type="PROSITE" id="PS50928"/>
    </source>
</evidence>
<evidence type="ECO:0000313" key="10">
    <source>
        <dbReference type="Proteomes" id="UP000236569"/>
    </source>
</evidence>
<accession>A0A2I9DIN8</accession>
<dbReference type="SUPFAM" id="SSF161098">
    <property type="entry name" value="MetI-like"/>
    <property type="match status" value="1"/>
</dbReference>
<feature type="domain" description="ABC transmembrane type-1" evidence="8">
    <location>
        <begin position="97"/>
        <end position="287"/>
    </location>
</feature>
<dbReference type="RefSeq" id="WP_103129542.1">
    <property type="nucleotide sequence ID" value="NZ_BFAG01000007.1"/>
</dbReference>
<dbReference type="GO" id="GO:0055085">
    <property type="term" value="P:transmembrane transport"/>
    <property type="evidence" value="ECO:0007669"/>
    <property type="project" value="InterPro"/>
</dbReference>
<dbReference type="PANTHER" id="PTHR43744:SF12">
    <property type="entry name" value="ABC TRANSPORTER PERMEASE PROTEIN MG189-RELATED"/>
    <property type="match status" value="1"/>
</dbReference>
<dbReference type="InterPro" id="IPR000515">
    <property type="entry name" value="MetI-like"/>
</dbReference>
<sequence length="303" mass="34104">MTVQQTPSTPGSSLPRVDVGRPRFDRNVRTNLFWKFVAFALLCAIGAAVLFPALWMLSTALKPDTQVYANPPIWIPNPLRFENFTEAWSLAPFTRYFFNTALYAVAVVFGTVVSCSLAAYGFAKLRFPGRDLLFTILLSTMMIPGMVTLIPQYILFSKLHWVGTYLPLVVPSYFAGAFFTFLLRQFFMGIPNEYSEAARVDGASDFWIWSRIIVPLSKPALATVAIFTFEGAWDSYVGPLLYLNDERLYTLQVGLQFFRTASAVQWQYLMAAALLVMLPVIIIFFTFQKYFVEGSSIQGGVKG</sequence>
<evidence type="ECO:0000256" key="6">
    <source>
        <dbReference type="ARBA" id="ARBA00023136"/>
    </source>
</evidence>
<comment type="caution">
    <text evidence="9">The sequence shown here is derived from an EMBL/GenBank/DDBJ whole genome shotgun (WGS) entry which is preliminary data.</text>
</comment>
<reference evidence="10" key="1">
    <citation type="submission" date="2018-01" db="EMBL/GenBank/DDBJ databases">
        <title>Draft Genome Sequence of the Radioresistant Bacterium Deinococcus aerius TR0125, Isolated from the Higher Atmosphere above Japan.</title>
        <authorList>
            <person name="Satoh K."/>
            <person name="Arai H."/>
            <person name="Sanzen T."/>
            <person name="Kawaguchi Y."/>
            <person name="Hayashi H."/>
            <person name="Yokobori S."/>
            <person name="Yamagishi A."/>
            <person name="Oono Y."/>
            <person name="Narumi I."/>
        </authorList>
    </citation>
    <scope>NUCLEOTIDE SEQUENCE [LARGE SCALE GENOMIC DNA]</scope>
    <source>
        <strain evidence="10">TR0125</strain>
    </source>
</reference>
<comment type="similarity">
    <text evidence="7">Belongs to the binding-protein-dependent transport system permease family.</text>
</comment>
<feature type="transmembrane region" description="Helical" evidence="7">
    <location>
        <begin position="132"/>
        <end position="156"/>
    </location>
</feature>
<dbReference type="EMBL" id="BFAG01000007">
    <property type="protein sequence ID" value="GBF06148.1"/>
    <property type="molecule type" value="Genomic_DNA"/>
</dbReference>
<dbReference type="GO" id="GO:0005886">
    <property type="term" value="C:plasma membrane"/>
    <property type="evidence" value="ECO:0007669"/>
    <property type="project" value="UniProtKB-SubCell"/>
</dbReference>
<dbReference type="InterPro" id="IPR035906">
    <property type="entry name" value="MetI-like_sf"/>
</dbReference>
<evidence type="ECO:0000256" key="7">
    <source>
        <dbReference type="RuleBase" id="RU363032"/>
    </source>
</evidence>
<dbReference type="Gene3D" id="1.10.3720.10">
    <property type="entry name" value="MetI-like"/>
    <property type="match status" value="1"/>
</dbReference>
<dbReference type="Proteomes" id="UP000236569">
    <property type="component" value="Unassembled WGS sequence"/>
</dbReference>
<dbReference type="CDD" id="cd06261">
    <property type="entry name" value="TM_PBP2"/>
    <property type="match status" value="1"/>
</dbReference>
<evidence type="ECO:0000256" key="3">
    <source>
        <dbReference type="ARBA" id="ARBA00022475"/>
    </source>
</evidence>
<feature type="transmembrane region" description="Helical" evidence="7">
    <location>
        <begin position="268"/>
        <end position="287"/>
    </location>
</feature>